<feature type="transmembrane region" description="Helical" evidence="1">
    <location>
        <begin position="58"/>
        <end position="83"/>
    </location>
</feature>
<organism evidence="2 3">
    <name type="scientific">Alkalitalea saponilacus</name>
    <dbReference type="NCBI Taxonomy" id="889453"/>
    <lineage>
        <taxon>Bacteria</taxon>
        <taxon>Pseudomonadati</taxon>
        <taxon>Bacteroidota</taxon>
        <taxon>Bacteroidia</taxon>
        <taxon>Marinilabiliales</taxon>
        <taxon>Marinilabiliaceae</taxon>
        <taxon>Alkalitalea</taxon>
    </lineage>
</organism>
<dbReference type="RefSeq" id="WP_079558948.1">
    <property type="nucleotide sequence ID" value="NZ_CP021904.1"/>
</dbReference>
<dbReference type="KEGG" id="asx:CDL62_08510"/>
<proteinExistence type="predicted"/>
<evidence type="ECO:0000313" key="2">
    <source>
        <dbReference type="EMBL" id="SKC23998.1"/>
    </source>
</evidence>
<keyword evidence="1" id="KW-0812">Transmembrane</keyword>
<reference evidence="2 3" key="1">
    <citation type="submission" date="2017-02" db="EMBL/GenBank/DDBJ databases">
        <authorList>
            <person name="Peterson S.W."/>
        </authorList>
    </citation>
    <scope>NUCLEOTIDE SEQUENCE [LARGE SCALE GENOMIC DNA]</scope>
    <source>
        <strain evidence="2 3">DSM 24412</strain>
    </source>
</reference>
<dbReference type="EMBL" id="FUYV01000025">
    <property type="protein sequence ID" value="SKC23998.1"/>
    <property type="molecule type" value="Genomic_DNA"/>
</dbReference>
<dbReference type="Proteomes" id="UP000191055">
    <property type="component" value="Unassembled WGS sequence"/>
</dbReference>
<gene>
    <name evidence="2" type="ORF">SAMN03080601_03286</name>
</gene>
<keyword evidence="1" id="KW-0472">Membrane</keyword>
<evidence type="ECO:0000256" key="1">
    <source>
        <dbReference type="SAM" id="Phobius"/>
    </source>
</evidence>
<keyword evidence="3" id="KW-1185">Reference proteome</keyword>
<feature type="transmembrane region" description="Helical" evidence="1">
    <location>
        <begin position="22"/>
        <end position="46"/>
    </location>
</feature>
<protein>
    <submittedName>
        <fullName evidence="2">Uncharacterized protein</fullName>
    </submittedName>
</protein>
<accession>A0A1T5HTH9</accession>
<dbReference type="AlphaFoldDB" id="A0A1T5HTH9"/>
<evidence type="ECO:0000313" key="3">
    <source>
        <dbReference type="Proteomes" id="UP000191055"/>
    </source>
</evidence>
<name>A0A1T5HTH9_9BACT</name>
<keyword evidence="1" id="KW-1133">Transmembrane helix</keyword>
<dbReference type="OrthoDB" id="2943819at2"/>
<sequence length="85" mass="9298">MENQQEPLAYAQESQNVSVGEWVLSLLIVMIPLIGLIMLFVWAFGGNTKVSKANFAKAALIWTAISIVLWILVAGIFGAAFLFGR</sequence>
<dbReference type="STRING" id="889453.SAMN03080601_03286"/>